<evidence type="ECO:0000259" key="2">
    <source>
        <dbReference type="Pfam" id="PF13690"/>
    </source>
</evidence>
<reference evidence="3 4" key="1">
    <citation type="submission" date="2021-05" db="EMBL/GenBank/DDBJ databases">
        <title>The draft genome of Geobacter pelophilus DSM 12255.</title>
        <authorList>
            <person name="Xu Z."/>
            <person name="Masuda Y."/>
            <person name="Itoh H."/>
            <person name="Senoo K."/>
        </authorList>
    </citation>
    <scope>NUCLEOTIDE SEQUENCE [LARGE SCALE GENOMIC DNA]</scope>
    <source>
        <strain evidence="3 4">DSM 12255</strain>
    </source>
</reference>
<dbReference type="SUPFAM" id="SSF103039">
    <property type="entry name" value="CheC-like"/>
    <property type="match status" value="1"/>
</dbReference>
<organism evidence="3 4">
    <name type="scientific">Geoanaerobacter pelophilus</name>
    <dbReference type="NCBI Taxonomy" id="60036"/>
    <lineage>
        <taxon>Bacteria</taxon>
        <taxon>Pseudomonadati</taxon>
        <taxon>Thermodesulfobacteriota</taxon>
        <taxon>Desulfuromonadia</taxon>
        <taxon>Geobacterales</taxon>
        <taxon>Geobacteraceae</taxon>
        <taxon>Geoanaerobacter</taxon>
    </lineage>
</organism>
<proteinExistence type="predicted"/>
<sequence>MSISPSLEQTVNLSEELLTNQLKHDVKEIFSTMVGLDNLLHLPIKVDPVSDFKDCISGMVGMAGTYNGLASIHMPTELAMRATSSMLGTAITELNDDVNDAIGEMANMIAGSFKLRLSKSGLDIQLSTPSVIFGKEYFIALGNNPKQLAVRFATDDDWFMVVIAFNEN</sequence>
<comment type="caution">
    <text evidence="3">The sequence shown here is derived from an EMBL/GenBank/DDBJ whole genome shotgun (WGS) entry which is preliminary data.</text>
</comment>
<dbReference type="CDD" id="cd17906">
    <property type="entry name" value="CheX"/>
    <property type="match status" value="1"/>
</dbReference>
<evidence type="ECO:0000256" key="1">
    <source>
        <dbReference type="ARBA" id="ARBA00022500"/>
    </source>
</evidence>
<dbReference type="InterPro" id="IPR028976">
    <property type="entry name" value="CheC-like_sf"/>
</dbReference>
<evidence type="ECO:0000313" key="4">
    <source>
        <dbReference type="Proteomes" id="UP000811899"/>
    </source>
</evidence>
<dbReference type="InterPro" id="IPR038756">
    <property type="entry name" value="CheX-like"/>
</dbReference>
<dbReference type="Proteomes" id="UP000811899">
    <property type="component" value="Unassembled WGS sequence"/>
</dbReference>
<dbReference type="AlphaFoldDB" id="A0AAW4L151"/>
<accession>A0AAW4L151</accession>
<dbReference type="Gene3D" id="3.40.1550.10">
    <property type="entry name" value="CheC-like"/>
    <property type="match status" value="1"/>
</dbReference>
<dbReference type="PANTHER" id="PTHR39452">
    <property type="entry name" value="CHEY-P PHOSPHATASE CHEX"/>
    <property type="match status" value="1"/>
</dbReference>
<dbReference type="GO" id="GO:0006935">
    <property type="term" value="P:chemotaxis"/>
    <property type="evidence" value="ECO:0007669"/>
    <property type="project" value="UniProtKB-KW"/>
</dbReference>
<name>A0AAW4L151_9BACT</name>
<keyword evidence="4" id="KW-1185">Reference proteome</keyword>
<keyword evidence="1" id="KW-0145">Chemotaxis</keyword>
<dbReference type="EMBL" id="JAHCVJ010000003">
    <property type="protein sequence ID" value="MBT0664588.1"/>
    <property type="molecule type" value="Genomic_DNA"/>
</dbReference>
<gene>
    <name evidence="3" type="ORF">KI809_09780</name>
</gene>
<feature type="domain" description="Chemotaxis phosphatase CheX-like" evidence="2">
    <location>
        <begin position="56"/>
        <end position="152"/>
    </location>
</feature>
<dbReference type="RefSeq" id="WP_214171349.1">
    <property type="nucleotide sequence ID" value="NZ_JAHCVJ010000003.1"/>
</dbReference>
<evidence type="ECO:0000313" key="3">
    <source>
        <dbReference type="EMBL" id="MBT0664588.1"/>
    </source>
</evidence>
<protein>
    <submittedName>
        <fullName evidence="3">Chemotaxis protein CheX</fullName>
    </submittedName>
</protein>
<dbReference type="InterPro" id="IPR028051">
    <property type="entry name" value="CheX-like_dom"/>
</dbReference>
<dbReference type="PANTHER" id="PTHR39452:SF1">
    <property type="entry name" value="CHEY-P PHOSPHATASE CHEX"/>
    <property type="match status" value="1"/>
</dbReference>
<dbReference type="Pfam" id="PF13690">
    <property type="entry name" value="CheX"/>
    <property type="match status" value="1"/>
</dbReference>